<protein>
    <submittedName>
        <fullName evidence="2">Uncharacterized protein</fullName>
    </submittedName>
</protein>
<keyword evidence="1" id="KW-0472">Membrane</keyword>
<feature type="transmembrane region" description="Helical" evidence="1">
    <location>
        <begin position="186"/>
        <end position="207"/>
    </location>
</feature>
<dbReference type="Gene3D" id="1.25.10.10">
    <property type="entry name" value="Leucine-rich Repeat Variant"/>
    <property type="match status" value="1"/>
</dbReference>
<dbReference type="AlphaFoldDB" id="A0A6N2N2X3"/>
<sequence>MDEIYFSTLSDYLWSLQILVLEVHVNTMLVMWTLLLNCHIIKKDTFFHKLPNVAEQLPCQIVLKRQLPPLLACALEFGYGASPGLTAMLKMGSSLSSEEFSVKVLPAIVKLFSSNNHAIRARLAQDMESHCQHKLLMSKLMKSLQLEQIPPYYLGISQATWMKGFKVDCIVTDDTDVTTFLMVGKIVTYLALLPTIMSMIKGLLIPFHL</sequence>
<feature type="transmembrane region" description="Helical" evidence="1">
    <location>
        <begin position="12"/>
        <end position="36"/>
    </location>
</feature>
<reference evidence="2" key="1">
    <citation type="submission" date="2019-03" db="EMBL/GenBank/DDBJ databases">
        <authorList>
            <person name="Mank J."/>
            <person name="Almeida P."/>
        </authorList>
    </citation>
    <scope>NUCLEOTIDE SEQUENCE</scope>
    <source>
        <strain evidence="2">78183</strain>
    </source>
</reference>
<name>A0A6N2N2X3_SALVM</name>
<keyword evidence="1" id="KW-0812">Transmembrane</keyword>
<evidence type="ECO:0000256" key="1">
    <source>
        <dbReference type="SAM" id="Phobius"/>
    </source>
</evidence>
<dbReference type="InterPro" id="IPR011989">
    <property type="entry name" value="ARM-like"/>
</dbReference>
<dbReference type="InterPro" id="IPR051177">
    <property type="entry name" value="CIK-Related_Protein"/>
</dbReference>
<accession>A0A6N2N2X3</accession>
<keyword evidence="1" id="KW-1133">Transmembrane helix</keyword>
<proteinExistence type="predicted"/>
<dbReference type="PANTHER" id="PTHR12984">
    <property type="entry name" value="SCY1-RELATED S/T PROTEIN KINASE-LIKE"/>
    <property type="match status" value="1"/>
</dbReference>
<evidence type="ECO:0000313" key="2">
    <source>
        <dbReference type="EMBL" id="VFU61057.1"/>
    </source>
</evidence>
<gene>
    <name evidence="2" type="ORF">SVIM_LOCUS455614</name>
</gene>
<dbReference type="PANTHER" id="PTHR12984:SF3">
    <property type="entry name" value="N-TERMINAL KINASE-LIKE PROTEIN"/>
    <property type="match status" value="1"/>
</dbReference>
<dbReference type="EMBL" id="CAADRP010002096">
    <property type="protein sequence ID" value="VFU61057.1"/>
    <property type="molecule type" value="Genomic_DNA"/>
</dbReference>
<organism evidence="2">
    <name type="scientific">Salix viminalis</name>
    <name type="common">Common osier</name>
    <name type="synonym">Basket willow</name>
    <dbReference type="NCBI Taxonomy" id="40686"/>
    <lineage>
        <taxon>Eukaryota</taxon>
        <taxon>Viridiplantae</taxon>
        <taxon>Streptophyta</taxon>
        <taxon>Embryophyta</taxon>
        <taxon>Tracheophyta</taxon>
        <taxon>Spermatophyta</taxon>
        <taxon>Magnoliopsida</taxon>
        <taxon>eudicotyledons</taxon>
        <taxon>Gunneridae</taxon>
        <taxon>Pentapetalae</taxon>
        <taxon>rosids</taxon>
        <taxon>fabids</taxon>
        <taxon>Malpighiales</taxon>
        <taxon>Salicaceae</taxon>
        <taxon>Saliceae</taxon>
        <taxon>Salix</taxon>
    </lineage>
</organism>